<feature type="transmembrane region" description="Helical" evidence="7">
    <location>
        <begin position="128"/>
        <end position="148"/>
    </location>
</feature>
<accession>C1D3G1</accession>
<evidence type="ECO:0000256" key="7">
    <source>
        <dbReference type="RuleBase" id="RU363032"/>
    </source>
</evidence>
<dbReference type="SUPFAM" id="SSF161098">
    <property type="entry name" value="MetI-like"/>
    <property type="match status" value="1"/>
</dbReference>
<dbReference type="InterPro" id="IPR035906">
    <property type="entry name" value="MetI-like_sf"/>
</dbReference>
<dbReference type="Pfam" id="PF00528">
    <property type="entry name" value="BPD_transp_1"/>
    <property type="match status" value="1"/>
</dbReference>
<comment type="similarity">
    <text evidence="7">Belongs to the binding-protein-dependent transport system permease family.</text>
</comment>
<comment type="subcellular location">
    <subcellularLocation>
        <location evidence="1 7">Cell membrane</location>
        <topology evidence="1 7">Multi-pass membrane protein</topology>
    </subcellularLocation>
</comment>
<reference evidence="9 10" key="1">
    <citation type="journal article" date="2009" name="PLoS Genet.">
        <title>Alliance of proteomics and genomics to unravel the specificities of Sahara bacterium Deinococcus deserti.</title>
        <authorList>
            <person name="de Groot A."/>
            <person name="Dulermo R."/>
            <person name="Ortet P."/>
            <person name="Blanchard L."/>
            <person name="Guerin P."/>
            <person name="Fernandez B."/>
            <person name="Vacherie B."/>
            <person name="Dossat C."/>
            <person name="Jolivet E."/>
            <person name="Siguier P."/>
            <person name="Chandler M."/>
            <person name="Barakat M."/>
            <person name="Dedieu A."/>
            <person name="Barbe V."/>
            <person name="Heulin T."/>
            <person name="Sommer S."/>
            <person name="Achouak W."/>
            <person name="Armengaud J."/>
        </authorList>
    </citation>
    <scope>NUCLEOTIDE SEQUENCE [LARGE SCALE GENOMIC DNA]</scope>
    <source>
        <strain evidence="10">DSM 17065 / CIP 109153 / LMG 22923 / VCD115</strain>
        <plasmid evidence="10">pDeide3</plasmid>
    </source>
</reference>
<keyword evidence="6 7" id="KW-0472">Membrane</keyword>
<evidence type="ECO:0000256" key="1">
    <source>
        <dbReference type="ARBA" id="ARBA00004651"/>
    </source>
</evidence>
<feature type="transmembrane region" description="Helical" evidence="7">
    <location>
        <begin position="281"/>
        <end position="301"/>
    </location>
</feature>
<organism evidence="9 10">
    <name type="scientific">Deinococcus deserti (strain DSM 17065 / CIP 109153 / LMG 22923 / VCD115)</name>
    <dbReference type="NCBI Taxonomy" id="546414"/>
    <lineage>
        <taxon>Bacteria</taxon>
        <taxon>Thermotogati</taxon>
        <taxon>Deinococcota</taxon>
        <taxon>Deinococci</taxon>
        <taxon>Deinococcales</taxon>
        <taxon>Deinococcaceae</taxon>
        <taxon>Deinococcus</taxon>
    </lineage>
</organism>
<dbReference type="OrthoDB" id="9785347at2"/>
<dbReference type="InterPro" id="IPR051393">
    <property type="entry name" value="ABC_transporter_permease"/>
</dbReference>
<protein>
    <submittedName>
        <fullName evidence="9">Putative sugar ABC transporter, permease component</fullName>
    </submittedName>
</protein>
<feature type="transmembrane region" description="Helical" evidence="7">
    <location>
        <begin position="31"/>
        <end position="49"/>
    </location>
</feature>
<evidence type="ECO:0000313" key="9">
    <source>
        <dbReference type="EMBL" id="ACO48040.1"/>
    </source>
</evidence>
<dbReference type="Gene3D" id="1.10.3720.10">
    <property type="entry name" value="MetI-like"/>
    <property type="match status" value="1"/>
</dbReference>
<dbReference type="PROSITE" id="PS50928">
    <property type="entry name" value="ABC_TM1"/>
    <property type="match status" value="1"/>
</dbReference>
<keyword evidence="9" id="KW-0614">Plasmid</keyword>
<evidence type="ECO:0000256" key="2">
    <source>
        <dbReference type="ARBA" id="ARBA00022448"/>
    </source>
</evidence>
<dbReference type="CDD" id="cd06261">
    <property type="entry name" value="TM_PBP2"/>
    <property type="match status" value="1"/>
</dbReference>
<keyword evidence="5 7" id="KW-1133">Transmembrane helix</keyword>
<keyword evidence="3" id="KW-1003">Cell membrane</keyword>
<dbReference type="PANTHER" id="PTHR30193:SF37">
    <property type="entry name" value="INNER MEMBRANE ABC TRANSPORTER PERMEASE PROTEIN YCJO"/>
    <property type="match status" value="1"/>
</dbReference>
<feature type="transmembrane region" description="Helical" evidence="7">
    <location>
        <begin position="94"/>
        <end position="116"/>
    </location>
</feature>
<feature type="transmembrane region" description="Helical" evidence="7">
    <location>
        <begin position="175"/>
        <end position="200"/>
    </location>
</feature>
<evidence type="ECO:0000313" key="10">
    <source>
        <dbReference type="Proteomes" id="UP000002208"/>
    </source>
</evidence>
<geneLocation type="plasmid" evidence="10">
    <name>pDeide3</name>
</geneLocation>
<sequence>MIGKQPWSSKPHVSKPLLATLLGSGDRYFQYWALLPVVLVLLALTIYPLQQLIVMSVSDVRFEGNVAQWTNVGGRHYAELLQDPVVTTAFRNTLLFVVVTVIVEVILGLILALAVAESRRLSWLYRPVLVLPILIPGIAIGTMWRLMYDVNYGVINQLLAKVGILGPTWTADPSLALFSVMIVDVWHWTSFLFLILLAGVESIPDELKEAARVDGATEAQVLRRVTLPLMTATIIMATLLRAVAAFKVFDEVYLLTGGGPGTSSQVVGLYIEQLIFQQGRVGYGSALAVIAALVAIVFIVMQTRLTSRKDAS</sequence>
<evidence type="ECO:0000256" key="5">
    <source>
        <dbReference type="ARBA" id="ARBA00022989"/>
    </source>
</evidence>
<dbReference type="EMBL" id="CP001117">
    <property type="protein sequence ID" value="ACO48040.1"/>
    <property type="molecule type" value="Genomic_DNA"/>
</dbReference>
<keyword evidence="2 7" id="KW-0813">Transport</keyword>
<dbReference type="KEGG" id="ddr:Deide_3p00980"/>
<feature type="transmembrane region" description="Helical" evidence="7">
    <location>
        <begin position="221"/>
        <end position="244"/>
    </location>
</feature>
<dbReference type="GO" id="GO:0005886">
    <property type="term" value="C:plasma membrane"/>
    <property type="evidence" value="ECO:0007669"/>
    <property type="project" value="UniProtKB-SubCell"/>
</dbReference>
<dbReference type="AlphaFoldDB" id="C1D3G1"/>
<name>C1D3G1_DEIDV</name>
<keyword evidence="10" id="KW-1185">Reference proteome</keyword>
<dbReference type="PANTHER" id="PTHR30193">
    <property type="entry name" value="ABC TRANSPORTER PERMEASE PROTEIN"/>
    <property type="match status" value="1"/>
</dbReference>
<evidence type="ECO:0000259" key="8">
    <source>
        <dbReference type="PROSITE" id="PS50928"/>
    </source>
</evidence>
<proteinExistence type="inferred from homology"/>
<gene>
    <name evidence="9" type="ordered locus">Deide_3p00980</name>
</gene>
<keyword evidence="4 7" id="KW-0812">Transmembrane</keyword>
<dbReference type="RefSeq" id="WP_012694913.1">
    <property type="nucleotide sequence ID" value="NC_012528.1"/>
</dbReference>
<evidence type="ECO:0000256" key="6">
    <source>
        <dbReference type="ARBA" id="ARBA00023136"/>
    </source>
</evidence>
<dbReference type="GO" id="GO:0055085">
    <property type="term" value="P:transmembrane transport"/>
    <property type="evidence" value="ECO:0007669"/>
    <property type="project" value="InterPro"/>
</dbReference>
<dbReference type="HOGENOM" id="CLU_016047_0_3_0"/>
<evidence type="ECO:0000256" key="4">
    <source>
        <dbReference type="ARBA" id="ARBA00022692"/>
    </source>
</evidence>
<dbReference type="Proteomes" id="UP000002208">
    <property type="component" value="Plasmid 3"/>
</dbReference>
<evidence type="ECO:0000256" key="3">
    <source>
        <dbReference type="ARBA" id="ARBA00022475"/>
    </source>
</evidence>
<dbReference type="InterPro" id="IPR000515">
    <property type="entry name" value="MetI-like"/>
</dbReference>
<feature type="domain" description="ABC transmembrane type-1" evidence="8">
    <location>
        <begin position="90"/>
        <end position="302"/>
    </location>
</feature>